<evidence type="ECO:0000313" key="3">
    <source>
        <dbReference type="Proteomes" id="UP000253094"/>
    </source>
</evidence>
<dbReference type="EMBL" id="QOIL01000013">
    <property type="protein sequence ID" value="RCG28721.1"/>
    <property type="molecule type" value="Genomic_DNA"/>
</dbReference>
<accession>A0A367FEM7</accession>
<name>A0A367FEM7_9ACTN</name>
<feature type="region of interest" description="Disordered" evidence="1">
    <location>
        <begin position="51"/>
        <end position="71"/>
    </location>
</feature>
<dbReference type="Proteomes" id="UP000253094">
    <property type="component" value="Unassembled WGS sequence"/>
</dbReference>
<evidence type="ECO:0000256" key="1">
    <source>
        <dbReference type="SAM" id="MobiDB-lite"/>
    </source>
</evidence>
<evidence type="ECO:0000313" key="2">
    <source>
        <dbReference type="EMBL" id="RCG28721.1"/>
    </source>
</evidence>
<reference evidence="2 3" key="1">
    <citation type="submission" date="2018-06" db="EMBL/GenBank/DDBJ databases">
        <title>Sphaerisporangium craniellae sp. nov., isolated from a marine sponge in the South China Sea.</title>
        <authorList>
            <person name="Li L."/>
        </authorList>
    </citation>
    <scope>NUCLEOTIDE SEQUENCE [LARGE SCALE GENOMIC DNA]</scope>
    <source>
        <strain evidence="2 3">CCTCC AA 208026</strain>
    </source>
</reference>
<sequence length="71" mass="8007">MVGRIEKVISKERLTLQADGQLSIGPEIRARLSPLIWEHINFYGSYPFTRPGAPGNLRPLRDATAEDDEQD</sequence>
<gene>
    <name evidence="2" type="ORF">DQ384_23625</name>
</gene>
<dbReference type="OrthoDB" id="4337906at2"/>
<dbReference type="AlphaFoldDB" id="A0A367FEM7"/>
<protein>
    <submittedName>
        <fullName evidence="2">Uncharacterized protein</fullName>
    </submittedName>
</protein>
<proteinExistence type="predicted"/>
<organism evidence="2 3">
    <name type="scientific">Sphaerisporangium album</name>
    <dbReference type="NCBI Taxonomy" id="509200"/>
    <lineage>
        <taxon>Bacteria</taxon>
        <taxon>Bacillati</taxon>
        <taxon>Actinomycetota</taxon>
        <taxon>Actinomycetes</taxon>
        <taxon>Streptosporangiales</taxon>
        <taxon>Streptosporangiaceae</taxon>
        <taxon>Sphaerisporangium</taxon>
    </lineage>
</organism>
<keyword evidence="3" id="KW-1185">Reference proteome</keyword>
<comment type="caution">
    <text evidence="2">The sequence shown here is derived from an EMBL/GenBank/DDBJ whole genome shotgun (WGS) entry which is preliminary data.</text>
</comment>